<feature type="transmembrane region" description="Helical" evidence="12">
    <location>
        <begin position="430"/>
        <end position="451"/>
    </location>
</feature>
<reference evidence="15" key="2">
    <citation type="submission" date="2025-08" db="UniProtKB">
        <authorList>
            <consortium name="Ensembl"/>
        </authorList>
    </citation>
    <scope>IDENTIFICATION</scope>
</reference>
<dbReference type="Ensembl" id="ENSPSNT00000014051.1">
    <property type="protein sequence ID" value="ENSPSNP00000012421.1"/>
    <property type="gene ID" value="ENSPSNG00000007993.1"/>
</dbReference>
<evidence type="ECO:0000256" key="8">
    <source>
        <dbReference type="ARBA" id="ARBA00023157"/>
    </source>
</evidence>
<dbReference type="GO" id="GO:0019221">
    <property type="term" value="P:cytokine-mediated signaling pathway"/>
    <property type="evidence" value="ECO:0007669"/>
    <property type="project" value="TreeGrafter"/>
</dbReference>
<dbReference type="Pfam" id="PF00047">
    <property type="entry name" value="ig"/>
    <property type="match status" value="2"/>
</dbReference>
<keyword evidence="6 12" id="KW-1133">Transmembrane helix</keyword>
<feature type="signal peptide" evidence="13">
    <location>
        <begin position="1"/>
        <end position="21"/>
    </location>
</feature>
<dbReference type="PANTHER" id="PTHR11738">
    <property type="entry name" value="MHC CLASS I NK CELL RECEPTOR"/>
    <property type="match status" value="1"/>
</dbReference>
<dbReference type="InterPro" id="IPR003599">
    <property type="entry name" value="Ig_sub"/>
</dbReference>
<dbReference type="InterPro" id="IPR050412">
    <property type="entry name" value="Ig-like_Receptors_ImmuneReg"/>
</dbReference>
<feature type="compositionally biased region" description="Basic and acidic residues" evidence="11">
    <location>
        <begin position="528"/>
        <end position="541"/>
    </location>
</feature>
<dbReference type="InterPro" id="IPR036179">
    <property type="entry name" value="Ig-like_dom_sf"/>
</dbReference>
<dbReference type="PANTHER" id="PTHR11738:SF179">
    <property type="entry name" value="LEUKOCYTE IMMUNOGLOBULIN-LIKE RECEPTOR SUBFAMILY A MEMBER 5"/>
    <property type="match status" value="1"/>
</dbReference>
<dbReference type="Gene3D" id="2.60.40.10">
    <property type="entry name" value="Immunoglobulins"/>
    <property type="match status" value="4"/>
</dbReference>
<evidence type="ECO:0000256" key="12">
    <source>
        <dbReference type="SAM" id="Phobius"/>
    </source>
</evidence>
<dbReference type="InterPro" id="IPR013783">
    <property type="entry name" value="Ig-like_fold"/>
</dbReference>
<evidence type="ECO:0000256" key="7">
    <source>
        <dbReference type="ARBA" id="ARBA00023136"/>
    </source>
</evidence>
<sequence>MTPSLTALLCLASDVLPGTLPKPTIWAEPGSVIPWGSPVTIWCQGTLGVQVFHLDKEGNSAPWYRQPSLEPGDKGKLSIPHMTQPYAGRYHCYYLSPTGWSESSDPLELVVTEVHSKPTLSALPSPVVTSGGNVTLQCDSWEGLDRFILTKEGEPKSSWTLDAQRYPHGQTQALLPVGHVTPSHRWMFRCHGFYRDAPQVWSAPSDPLELLFPGVSGKPSLLTPQGPVVASGQSLTLQCRSDVGYDRFALSQEGRQALPQRPGRQPQAGLSQADFPLGPVTNTLAGRYRCYGGHNLSSEWSAPSDPLDILVAGWFPDTPSLSVQPGPVVASGENVTLLCQSRSTKETFLLSKEGAAWPPLRLRSKYQGGHFQAEFSMSPVTSAHNGTYRCYSSLSSNPYLLSHASAPLERSIKWHLGLTHDVTGAPGLKWYLNVLIGVSVAFVLLPLVLLVRHRGQSRRRKSGEDGQGQLRKRLSREVPFLSYSLPPAEQAGCRTYRQEGTYAQVNHSRSRLRRGVATSPSSLSGRLLDTKDRQAEEDGQRDGQAAASEAPQDVTYAQLNHSTVRRETAPPAPQSGEPPEEPSVYAALAVR</sequence>
<feature type="region of interest" description="Disordered" evidence="11">
    <location>
        <begin position="504"/>
        <end position="591"/>
    </location>
</feature>
<keyword evidence="10" id="KW-0393">Immunoglobulin domain</keyword>
<evidence type="ECO:0000313" key="15">
    <source>
        <dbReference type="Ensembl" id="ENSPSNP00000012421.1"/>
    </source>
</evidence>
<reference evidence="15" key="3">
    <citation type="submission" date="2025-09" db="UniProtKB">
        <authorList>
            <consortium name="Ensembl"/>
        </authorList>
    </citation>
    <scope>IDENTIFICATION</scope>
</reference>
<comment type="subcellular location">
    <subcellularLocation>
        <location evidence="1">Cell membrane</location>
        <topology evidence="1">Single-pass membrane protein</topology>
    </subcellularLocation>
</comment>
<evidence type="ECO:0000256" key="5">
    <source>
        <dbReference type="ARBA" id="ARBA00022737"/>
    </source>
</evidence>
<feature type="domain" description="Ig-like" evidence="14">
    <location>
        <begin position="21"/>
        <end position="112"/>
    </location>
</feature>
<evidence type="ECO:0000256" key="4">
    <source>
        <dbReference type="ARBA" id="ARBA00022729"/>
    </source>
</evidence>
<proteinExistence type="predicted"/>
<dbReference type="CDD" id="cd05751">
    <property type="entry name" value="IgC2_D1_LILR_KIR_like"/>
    <property type="match status" value="1"/>
</dbReference>
<dbReference type="Pfam" id="PF13895">
    <property type="entry name" value="Ig_2"/>
    <property type="match status" value="1"/>
</dbReference>
<dbReference type="PROSITE" id="PS50835">
    <property type="entry name" value="IG_LIKE"/>
    <property type="match status" value="3"/>
</dbReference>
<evidence type="ECO:0000256" key="3">
    <source>
        <dbReference type="ARBA" id="ARBA00022692"/>
    </source>
</evidence>
<evidence type="ECO:0000256" key="9">
    <source>
        <dbReference type="ARBA" id="ARBA00023180"/>
    </source>
</evidence>
<feature type="domain" description="Ig-like" evidence="14">
    <location>
        <begin position="118"/>
        <end position="190"/>
    </location>
</feature>
<name>A0A8C9E289_PHOSS</name>
<evidence type="ECO:0000256" key="10">
    <source>
        <dbReference type="ARBA" id="ARBA00023319"/>
    </source>
</evidence>
<evidence type="ECO:0000256" key="2">
    <source>
        <dbReference type="ARBA" id="ARBA00022475"/>
    </source>
</evidence>
<evidence type="ECO:0000256" key="11">
    <source>
        <dbReference type="SAM" id="MobiDB-lite"/>
    </source>
</evidence>
<dbReference type="AlphaFoldDB" id="A0A8C9E289"/>
<reference evidence="15" key="1">
    <citation type="submission" date="2019-08" db="EMBL/GenBank/DDBJ databases">
        <title>Phocoena sinus (Vaquita) genome, mPhoSin1, primary haplotype.</title>
        <authorList>
            <person name="Morin P."/>
            <person name="Mountcastle J."/>
            <person name="Fungtammasan C."/>
            <person name="Rhie A."/>
            <person name="Rojas-Bracho L."/>
            <person name="Smith C.R."/>
            <person name="Taylor B.L."/>
            <person name="Gulland F.M.D."/>
            <person name="Musser W."/>
            <person name="Houck M."/>
            <person name="Haase B."/>
            <person name="Paez S."/>
            <person name="Howe K."/>
            <person name="Torrance J."/>
            <person name="Formenti G."/>
            <person name="Phillippy A."/>
            <person name="Ryder O."/>
            <person name="Jarvis E.D."/>
            <person name="Fedrigo O."/>
        </authorList>
    </citation>
    <scope>NUCLEOTIDE SEQUENCE [LARGE SCALE GENOMIC DNA]</scope>
</reference>
<dbReference type="SUPFAM" id="SSF48726">
    <property type="entry name" value="Immunoglobulin"/>
    <property type="match status" value="4"/>
</dbReference>
<evidence type="ECO:0000313" key="16">
    <source>
        <dbReference type="Proteomes" id="UP000694554"/>
    </source>
</evidence>
<keyword evidence="8" id="KW-1015">Disulfide bond</keyword>
<feature type="domain" description="Ig-like" evidence="14">
    <location>
        <begin position="319"/>
        <end position="402"/>
    </location>
</feature>
<accession>A0A8C9E289</accession>
<dbReference type="GO" id="GO:0032396">
    <property type="term" value="F:inhibitory MHC class I receptor activity"/>
    <property type="evidence" value="ECO:0007669"/>
    <property type="project" value="TreeGrafter"/>
</dbReference>
<keyword evidence="7 12" id="KW-0472">Membrane</keyword>
<dbReference type="Proteomes" id="UP000694554">
    <property type="component" value="Chromosome 19"/>
</dbReference>
<dbReference type="FunFam" id="2.60.40.10:FF:000049">
    <property type="entry name" value="Leukocyte immunoglobulin-like receptor subfamily B member 1"/>
    <property type="match status" value="4"/>
</dbReference>
<dbReference type="InterPro" id="IPR007110">
    <property type="entry name" value="Ig-like_dom"/>
</dbReference>
<evidence type="ECO:0000256" key="1">
    <source>
        <dbReference type="ARBA" id="ARBA00004162"/>
    </source>
</evidence>
<evidence type="ECO:0000256" key="6">
    <source>
        <dbReference type="ARBA" id="ARBA00022989"/>
    </source>
</evidence>
<keyword evidence="9" id="KW-0325">Glycoprotein</keyword>
<dbReference type="GO" id="GO:0002764">
    <property type="term" value="P:immune response-regulating signaling pathway"/>
    <property type="evidence" value="ECO:0007669"/>
    <property type="project" value="TreeGrafter"/>
</dbReference>
<keyword evidence="2" id="KW-1003">Cell membrane</keyword>
<evidence type="ECO:0000259" key="14">
    <source>
        <dbReference type="PROSITE" id="PS50835"/>
    </source>
</evidence>
<organism evidence="15 16">
    <name type="scientific">Phocoena sinus</name>
    <name type="common">Vaquita</name>
    <dbReference type="NCBI Taxonomy" id="42100"/>
    <lineage>
        <taxon>Eukaryota</taxon>
        <taxon>Metazoa</taxon>
        <taxon>Chordata</taxon>
        <taxon>Craniata</taxon>
        <taxon>Vertebrata</taxon>
        <taxon>Euteleostomi</taxon>
        <taxon>Mammalia</taxon>
        <taxon>Eutheria</taxon>
        <taxon>Laurasiatheria</taxon>
        <taxon>Artiodactyla</taxon>
        <taxon>Whippomorpha</taxon>
        <taxon>Cetacea</taxon>
        <taxon>Odontoceti</taxon>
        <taxon>Phocoenidae</taxon>
        <taxon>Phocoena</taxon>
    </lineage>
</organism>
<dbReference type="GeneTree" id="ENSGT01100000263478"/>
<keyword evidence="5" id="KW-0677">Repeat</keyword>
<protein>
    <recommendedName>
        <fullName evidence="14">Ig-like domain-containing protein</fullName>
    </recommendedName>
</protein>
<dbReference type="InterPro" id="IPR013151">
    <property type="entry name" value="Immunoglobulin_dom"/>
</dbReference>
<evidence type="ECO:0000256" key="13">
    <source>
        <dbReference type="SAM" id="SignalP"/>
    </source>
</evidence>
<feature type="region of interest" description="Disordered" evidence="11">
    <location>
        <begin position="255"/>
        <end position="276"/>
    </location>
</feature>
<keyword evidence="3 12" id="KW-0812">Transmembrane</keyword>
<dbReference type="SMART" id="SM00409">
    <property type="entry name" value="IG"/>
    <property type="match status" value="4"/>
</dbReference>
<dbReference type="GO" id="GO:0005886">
    <property type="term" value="C:plasma membrane"/>
    <property type="evidence" value="ECO:0007669"/>
    <property type="project" value="UniProtKB-SubCell"/>
</dbReference>
<feature type="chain" id="PRO_5034195241" description="Ig-like domain-containing protein" evidence="13">
    <location>
        <begin position="22"/>
        <end position="591"/>
    </location>
</feature>
<keyword evidence="4 13" id="KW-0732">Signal</keyword>
<keyword evidence="16" id="KW-1185">Reference proteome</keyword>